<reference evidence="12 13" key="1">
    <citation type="submission" date="2018-04" db="EMBL/GenBank/DDBJ databases">
        <title>Novel Campyloabacter and Helicobacter Species and Strains.</title>
        <authorList>
            <person name="Mannion A.J."/>
            <person name="Shen Z."/>
            <person name="Fox J.G."/>
        </authorList>
    </citation>
    <scope>NUCLEOTIDE SEQUENCE [LARGE SCALE GENOMIC DNA]</scope>
    <source>
        <strain evidence="12 13">ATCC 700242</strain>
    </source>
</reference>
<evidence type="ECO:0000256" key="6">
    <source>
        <dbReference type="ARBA" id="ARBA00022842"/>
    </source>
</evidence>
<protein>
    <recommendedName>
        <fullName evidence="8 10">NH(3)-dependent NAD(+) synthetase</fullName>
        <ecNumber evidence="8 10">6.3.1.5</ecNumber>
    </recommendedName>
</protein>
<comment type="similarity">
    <text evidence="1 8 9">Belongs to the NAD synthetase family.</text>
</comment>
<dbReference type="EC" id="6.3.1.5" evidence="8 10"/>
<dbReference type="GO" id="GO:0005524">
    <property type="term" value="F:ATP binding"/>
    <property type="evidence" value="ECO:0007669"/>
    <property type="project" value="UniProtKB-UniRule"/>
</dbReference>
<feature type="binding site" evidence="8">
    <location>
        <position position="178"/>
    </location>
    <ligand>
        <name>ATP</name>
        <dbReference type="ChEBI" id="CHEBI:30616"/>
    </ligand>
</feature>
<keyword evidence="5 8" id="KW-0067">ATP-binding</keyword>
<dbReference type="SUPFAM" id="SSF52402">
    <property type="entry name" value="Adenine nucleotide alpha hydrolases-like"/>
    <property type="match status" value="1"/>
</dbReference>
<comment type="catalytic activity">
    <reaction evidence="8 10">
        <text>deamido-NAD(+) + NH4(+) + ATP = AMP + diphosphate + NAD(+) + H(+)</text>
        <dbReference type="Rhea" id="RHEA:21188"/>
        <dbReference type="ChEBI" id="CHEBI:15378"/>
        <dbReference type="ChEBI" id="CHEBI:28938"/>
        <dbReference type="ChEBI" id="CHEBI:30616"/>
        <dbReference type="ChEBI" id="CHEBI:33019"/>
        <dbReference type="ChEBI" id="CHEBI:57540"/>
        <dbReference type="ChEBI" id="CHEBI:58437"/>
        <dbReference type="ChEBI" id="CHEBI:456215"/>
        <dbReference type="EC" id="6.3.1.5"/>
    </reaction>
</comment>
<gene>
    <name evidence="8" type="primary">nadE</name>
    <name evidence="12" type="ORF">CQA62_04560</name>
</gene>
<feature type="binding site" evidence="8">
    <location>
        <begin position="27"/>
        <end position="34"/>
    </location>
    <ligand>
        <name>ATP</name>
        <dbReference type="ChEBI" id="CHEBI:30616"/>
    </ligand>
</feature>
<comment type="caution">
    <text evidence="12">The sequence shown here is derived from an EMBL/GenBank/DDBJ whole genome shotgun (WGS) entry which is preliminary data.</text>
</comment>
<evidence type="ECO:0000313" key="12">
    <source>
        <dbReference type="EMBL" id="RDU69108.1"/>
    </source>
</evidence>
<evidence type="ECO:0000256" key="9">
    <source>
        <dbReference type="RuleBase" id="RU003811"/>
    </source>
</evidence>
<dbReference type="GO" id="GO:0005737">
    <property type="term" value="C:cytoplasm"/>
    <property type="evidence" value="ECO:0007669"/>
    <property type="project" value="InterPro"/>
</dbReference>
<dbReference type="GO" id="GO:0046872">
    <property type="term" value="F:metal ion binding"/>
    <property type="evidence" value="ECO:0007669"/>
    <property type="project" value="UniProtKB-KW"/>
</dbReference>
<dbReference type="Proteomes" id="UP000257067">
    <property type="component" value="Unassembled WGS sequence"/>
</dbReference>
<evidence type="ECO:0000256" key="4">
    <source>
        <dbReference type="ARBA" id="ARBA00022741"/>
    </source>
</evidence>
<dbReference type="Gene3D" id="3.40.50.620">
    <property type="entry name" value="HUPs"/>
    <property type="match status" value="1"/>
</dbReference>
<evidence type="ECO:0000256" key="10">
    <source>
        <dbReference type="RuleBase" id="RU003812"/>
    </source>
</evidence>
<comment type="subunit">
    <text evidence="8">Homodimer.</text>
</comment>
<organism evidence="12 13">
    <name type="scientific">Helicobacter cholecystus</name>
    <dbReference type="NCBI Taxonomy" id="45498"/>
    <lineage>
        <taxon>Bacteria</taxon>
        <taxon>Pseudomonadati</taxon>
        <taxon>Campylobacterota</taxon>
        <taxon>Epsilonproteobacteria</taxon>
        <taxon>Campylobacterales</taxon>
        <taxon>Helicobacteraceae</taxon>
        <taxon>Helicobacter</taxon>
    </lineage>
</organism>
<proteinExistence type="inferred from homology"/>
<sequence length="253" mass="28828">MEKLKNKMIDFLRTEVSQRGFERVVFGLSGGLDSAVVAYLCHEAFGANAKAILMPTSQSSKQHYQDALKIIRKLLLSYEVINLEKFENIFLSYKDMNSLRFGNLCARTRMMILYDIASRDNALVIGTSNKSERILGYGTIYGDLACAINPIGEIYKSDLYVFAKHLGIPNEIIQKKPSADLYKGQSDEEELGYSYEKIDGFLKKILKNNKDIYNLVLDSAIIDDEYSQEFIQSILERIQKNRFKLGVSKVFNP</sequence>
<dbReference type="GO" id="GO:0004359">
    <property type="term" value="F:glutaminase activity"/>
    <property type="evidence" value="ECO:0007669"/>
    <property type="project" value="InterPro"/>
</dbReference>
<comment type="caution">
    <text evidence="8">Lacks conserved residue(s) required for the propagation of feature annotation.</text>
</comment>
<keyword evidence="4 8" id="KW-0547">Nucleotide-binding</keyword>
<evidence type="ECO:0000256" key="7">
    <source>
        <dbReference type="ARBA" id="ARBA00023027"/>
    </source>
</evidence>
<dbReference type="GO" id="GO:0003952">
    <property type="term" value="F:NAD+ synthase (glutamine-hydrolyzing) activity"/>
    <property type="evidence" value="ECO:0007669"/>
    <property type="project" value="InterPro"/>
</dbReference>
<keyword evidence="7 8" id="KW-0520">NAD</keyword>
<evidence type="ECO:0000313" key="13">
    <source>
        <dbReference type="Proteomes" id="UP000257067"/>
    </source>
</evidence>
<dbReference type="InterPro" id="IPR022926">
    <property type="entry name" value="NH(3)-dep_NAD(+)_synth"/>
</dbReference>
<feature type="binding site" description="in other chain" evidence="8">
    <location>
        <position position="107"/>
    </location>
    <ligand>
        <name>deamido-NAD(+)</name>
        <dbReference type="ChEBI" id="CHEBI:58437"/>
        <note>ligand shared between two neighboring subunits</note>
    </ligand>
</feature>
<dbReference type="InterPro" id="IPR014729">
    <property type="entry name" value="Rossmann-like_a/b/a_fold"/>
</dbReference>
<keyword evidence="6 8" id="KW-0460">Magnesium</keyword>
<feature type="binding site" evidence="8">
    <location>
        <position position="132"/>
    </location>
    <ligand>
        <name>Mg(2+)</name>
        <dbReference type="ChEBI" id="CHEBI:18420"/>
    </ligand>
</feature>
<dbReference type="EMBL" id="NXLU01000004">
    <property type="protein sequence ID" value="RDU69108.1"/>
    <property type="molecule type" value="Genomic_DNA"/>
</dbReference>
<evidence type="ECO:0000256" key="8">
    <source>
        <dbReference type="HAMAP-Rule" id="MF_00193"/>
    </source>
</evidence>
<dbReference type="InterPro" id="IPR022310">
    <property type="entry name" value="NAD/GMP_synthase"/>
</dbReference>
<feature type="binding site" evidence="8">
    <location>
        <position position="127"/>
    </location>
    <ligand>
        <name>ATP</name>
        <dbReference type="ChEBI" id="CHEBI:30616"/>
    </ligand>
</feature>
<evidence type="ECO:0000256" key="2">
    <source>
        <dbReference type="ARBA" id="ARBA00022598"/>
    </source>
</evidence>
<evidence type="ECO:0000256" key="1">
    <source>
        <dbReference type="ARBA" id="ARBA00005859"/>
    </source>
</evidence>
<feature type="binding site" evidence="8">
    <location>
        <position position="156"/>
    </location>
    <ligand>
        <name>ATP</name>
        <dbReference type="ChEBI" id="CHEBI:30616"/>
    </ligand>
</feature>
<keyword evidence="2 8" id="KW-0436">Ligase</keyword>
<keyword evidence="3 8" id="KW-0479">Metal-binding</keyword>
<dbReference type="RefSeq" id="WP_104724747.1">
    <property type="nucleotide sequence ID" value="NZ_FZNE01000004.1"/>
</dbReference>
<evidence type="ECO:0000256" key="3">
    <source>
        <dbReference type="ARBA" id="ARBA00022723"/>
    </source>
</evidence>
<evidence type="ECO:0000256" key="5">
    <source>
        <dbReference type="ARBA" id="ARBA00022840"/>
    </source>
</evidence>
<feature type="domain" description="NAD/GMP synthase" evidence="11">
    <location>
        <begin position="6"/>
        <end position="245"/>
    </location>
</feature>
<dbReference type="OrthoDB" id="9799210at2"/>
<dbReference type="HAMAP" id="MF_00193">
    <property type="entry name" value="NadE_ammonia_dep"/>
    <property type="match status" value="1"/>
</dbReference>
<dbReference type="UniPathway" id="UPA00253">
    <property type="reaction ID" value="UER00333"/>
</dbReference>
<dbReference type="CDD" id="cd00553">
    <property type="entry name" value="NAD_synthase"/>
    <property type="match status" value="1"/>
</dbReference>
<dbReference type="FunFam" id="3.40.50.620:FF:000106">
    <property type="entry name" value="Glutamine-dependent NAD(+) synthetase"/>
    <property type="match status" value="1"/>
</dbReference>
<dbReference type="PANTHER" id="PTHR23090:SF9">
    <property type="entry name" value="GLUTAMINE-DEPENDENT NAD(+) SYNTHETASE"/>
    <property type="match status" value="1"/>
</dbReference>
<dbReference type="NCBIfam" id="TIGR00552">
    <property type="entry name" value="nadE"/>
    <property type="match status" value="1"/>
</dbReference>
<evidence type="ECO:0000259" key="11">
    <source>
        <dbReference type="Pfam" id="PF02540"/>
    </source>
</evidence>
<comment type="pathway">
    <text evidence="8">Cofactor biosynthesis; NAD(+) biosynthesis; NAD(+) from deamido-NAD(+) (ammonia route): step 1/1.</text>
</comment>
<keyword evidence="13" id="KW-1185">Reference proteome</keyword>
<dbReference type="Pfam" id="PF02540">
    <property type="entry name" value="NAD_synthase"/>
    <property type="match status" value="1"/>
</dbReference>
<comment type="function">
    <text evidence="8">Catalyzes the ATP-dependent amidation of deamido-NAD to form NAD. Uses ammonia as a nitrogen source.</text>
</comment>
<dbReference type="GO" id="GO:0008795">
    <property type="term" value="F:NAD+ synthase activity"/>
    <property type="evidence" value="ECO:0007669"/>
    <property type="project" value="UniProtKB-UniRule"/>
</dbReference>
<dbReference type="AlphaFoldDB" id="A0A3D8IV28"/>
<dbReference type="PANTHER" id="PTHR23090">
    <property type="entry name" value="NH 3 /GLUTAMINE-DEPENDENT NAD + SYNTHETASE"/>
    <property type="match status" value="1"/>
</dbReference>
<accession>A0A3D8IV28</accession>
<name>A0A3D8IV28_9HELI</name>
<dbReference type="InterPro" id="IPR003694">
    <property type="entry name" value="NAD_synthase"/>
</dbReference>
<dbReference type="GO" id="GO:0009435">
    <property type="term" value="P:NAD+ biosynthetic process"/>
    <property type="evidence" value="ECO:0007669"/>
    <property type="project" value="UniProtKB-UniRule"/>
</dbReference>
<feature type="binding site" evidence="8">
    <location>
        <position position="33"/>
    </location>
    <ligand>
        <name>Mg(2+)</name>
        <dbReference type="ChEBI" id="CHEBI:18420"/>
    </ligand>
</feature>
<dbReference type="NCBIfam" id="NF010587">
    <property type="entry name" value="PRK13980.1"/>
    <property type="match status" value="1"/>
</dbReference>